<dbReference type="EMBL" id="JAGSOH010000016">
    <property type="protein sequence ID" value="MBR7826382.1"/>
    <property type="molecule type" value="Genomic_DNA"/>
</dbReference>
<accession>A0A941E8C4</accession>
<dbReference type="AlphaFoldDB" id="A0A941E8C4"/>
<proteinExistence type="predicted"/>
<dbReference type="RefSeq" id="WP_212517530.1">
    <property type="nucleotide sequence ID" value="NZ_JAGSOH010000016.1"/>
</dbReference>
<protein>
    <submittedName>
        <fullName evidence="1">LmbU family transcriptional regulator</fullName>
    </submittedName>
</protein>
<evidence type="ECO:0000313" key="1">
    <source>
        <dbReference type="EMBL" id="MBR7826382.1"/>
    </source>
</evidence>
<dbReference type="Proteomes" id="UP000676325">
    <property type="component" value="Unassembled WGS sequence"/>
</dbReference>
<name>A0A941E8C4_9ACTN</name>
<dbReference type="NCBIfam" id="NF038070">
    <property type="entry name" value="LmbU_fam_TF"/>
    <property type="match status" value="1"/>
</dbReference>
<sequence>MAPIGVSVKNIVSQGAATAAPLHTNAVTRRTSLLLREGLTIEEWTRIGVQLDRTMDSSTWWLGDWLVYGRSRFPERYRRVIEVTAFDYQTLRNYAWVANRVPPPRRRPALSFQHHAEVAALDAALQSEWLALAEQNRWSRNRLRTEVRAALRAVDAPPTEDDVLRLRVGNGRMDLWRAAAAQAGEELAQWMTQRLDEASSGDG</sequence>
<reference evidence="1" key="1">
    <citation type="submission" date="2021-04" db="EMBL/GenBank/DDBJ databases">
        <title>Genome based classification of Actinospica acidithermotolerans sp. nov., an actinobacterium isolated from an Indonesian hot spring.</title>
        <authorList>
            <person name="Kusuma A.B."/>
            <person name="Putra K.E."/>
            <person name="Nafisah S."/>
            <person name="Loh J."/>
            <person name="Nouioui I."/>
            <person name="Goodfellow M."/>
        </authorList>
    </citation>
    <scope>NUCLEOTIDE SEQUENCE</scope>
    <source>
        <strain evidence="1">MGRD01-02</strain>
    </source>
</reference>
<comment type="caution">
    <text evidence="1">The sequence shown here is derived from an EMBL/GenBank/DDBJ whole genome shotgun (WGS) entry which is preliminary data.</text>
</comment>
<organism evidence="1 2">
    <name type="scientific">Actinospica acidithermotolerans</name>
    <dbReference type="NCBI Taxonomy" id="2828514"/>
    <lineage>
        <taxon>Bacteria</taxon>
        <taxon>Bacillati</taxon>
        <taxon>Actinomycetota</taxon>
        <taxon>Actinomycetes</taxon>
        <taxon>Catenulisporales</taxon>
        <taxon>Actinospicaceae</taxon>
        <taxon>Actinospica</taxon>
    </lineage>
</organism>
<gene>
    <name evidence="1" type="ORF">KDK95_08720</name>
</gene>
<evidence type="ECO:0000313" key="2">
    <source>
        <dbReference type="Proteomes" id="UP000676325"/>
    </source>
</evidence>
<dbReference type="InterPro" id="IPR049735">
    <property type="entry name" value="NovE/LmbU-like"/>
</dbReference>
<keyword evidence="2" id="KW-1185">Reference proteome</keyword>